<feature type="compositionally biased region" description="Low complexity" evidence="1">
    <location>
        <begin position="726"/>
        <end position="745"/>
    </location>
</feature>
<feature type="compositionally biased region" description="Pro residues" evidence="1">
    <location>
        <begin position="880"/>
        <end position="893"/>
    </location>
</feature>
<comment type="caution">
    <text evidence="2">The sequence shown here is derived from an EMBL/GenBank/DDBJ whole genome shotgun (WGS) entry which is preliminary data.</text>
</comment>
<feature type="region of interest" description="Disordered" evidence="1">
    <location>
        <begin position="447"/>
        <end position="470"/>
    </location>
</feature>
<feature type="compositionally biased region" description="Polar residues" evidence="1">
    <location>
        <begin position="631"/>
        <end position="656"/>
    </location>
</feature>
<proteinExistence type="predicted"/>
<keyword evidence="3" id="KW-1185">Reference proteome</keyword>
<feature type="compositionally biased region" description="Low complexity" evidence="1">
    <location>
        <begin position="974"/>
        <end position="992"/>
    </location>
</feature>
<evidence type="ECO:0000313" key="2">
    <source>
        <dbReference type="EMBL" id="CAK5268817.1"/>
    </source>
</evidence>
<evidence type="ECO:0000256" key="1">
    <source>
        <dbReference type="SAM" id="MobiDB-lite"/>
    </source>
</evidence>
<dbReference type="EMBL" id="CAVNYO010000138">
    <property type="protein sequence ID" value="CAK5268817.1"/>
    <property type="molecule type" value="Genomic_DNA"/>
</dbReference>
<dbReference type="AlphaFoldDB" id="A0AAD2H7J2"/>
<feature type="compositionally biased region" description="Pro residues" evidence="1">
    <location>
        <begin position="902"/>
        <end position="932"/>
    </location>
</feature>
<feature type="compositionally biased region" description="Polar residues" evidence="1">
    <location>
        <begin position="1058"/>
        <end position="1069"/>
    </location>
</feature>
<feature type="compositionally biased region" description="Low complexity" evidence="1">
    <location>
        <begin position="687"/>
        <end position="705"/>
    </location>
</feature>
<feature type="compositionally biased region" description="Polar residues" evidence="1">
    <location>
        <begin position="712"/>
        <end position="725"/>
    </location>
</feature>
<protein>
    <recommendedName>
        <fullName evidence="4">Xylosidase/arabinosidase</fullName>
    </recommendedName>
</protein>
<feature type="compositionally biased region" description="Polar residues" evidence="1">
    <location>
        <begin position="671"/>
        <end position="686"/>
    </location>
</feature>
<name>A0AAD2H7J2_9AGAR</name>
<feature type="region of interest" description="Disordered" evidence="1">
    <location>
        <begin position="507"/>
        <end position="1069"/>
    </location>
</feature>
<reference evidence="2" key="1">
    <citation type="submission" date="2023-11" db="EMBL/GenBank/DDBJ databases">
        <authorList>
            <person name="De Vega J J."/>
            <person name="De Vega J J."/>
        </authorList>
    </citation>
    <scope>NUCLEOTIDE SEQUENCE</scope>
</reference>
<evidence type="ECO:0008006" key="4">
    <source>
        <dbReference type="Google" id="ProtNLM"/>
    </source>
</evidence>
<feature type="compositionally biased region" description="Low complexity" evidence="1">
    <location>
        <begin position="1020"/>
        <end position="1029"/>
    </location>
</feature>
<feature type="compositionally biased region" description="Low complexity" evidence="1">
    <location>
        <begin position="858"/>
        <end position="879"/>
    </location>
</feature>
<dbReference type="CDD" id="cd11576">
    <property type="entry name" value="GH99_GH71_like_2"/>
    <property type="match status" value="1"/>
</dbReference>
<feature type="compositionally biased region" description="Polar residues" evidence="1">
    <location>
        <begin position="762"/>
        <end position="781"/>
    </location>
</feature>
<organism evidence="2 3">
    <name type="scientific">Mycena citricolor</name>
    <dbReference type="NCBI Taxonomy" id="2018698"/>
    <lineage>
        <taxon>Eukaryota</taxon>
        <taxon>Fungi</taxon>
        <taxon>Dikarya</taxon>
        <taxon>Basidiomycota</taxon>
        <taxon>Agaricomycotina</taxon>
        <taxon>Agaricomycetes</taxon>
        <taxon>Agaricomycetidae</taxon>
        <taxon>Agaricales</taxon>
        <taxon>Marasmiineae</taxon>
        <taxon>Mycenaceae</taxon>
        <taxon>Mycena</taxon>
    </lineage>
</organism>
<feature type="compositionally biased region" description="Basic and acidic residues" evidence="1">
    <location>
        <begin position="1041"/>
        <end position="1050"/>
    </location>
</feature>
<sequence>MAATADGRVLKRAIQGTIQDKFLVGYQGWFTCGGDGPPIGPGHHGWLHWVNQPLPPPSSGRPNTDLWPDTSEYSPSELYDVAGLTHRDGTPARVFSSRDARTVRRHFKWMAIHGVDGAFLQRFVGEVDPAPEGNRDGAGTRGLRDEIGRRVREAAEAEGRVWAVMYDVSGVPEADLERILTLDLAHLINEERIFDSPAYLRDHGRPVLGIWGLGMSDSPVSHHSARRILQAMRSIAGQLYIFAGVPSHWRSPGQGDAHGDPGWSDLWLGKDGMVDALSPWSVGRYSTVEEVDRWAEERWGGDGDLISRHNERSEGRKVDYAPVVLPGGSGFNLSEGKWAFNGIKRQGGKFLWSQIFHAKRTKGVRVMYGAMWDEYDEGTAFLPVIEHKRLLPEHDRWPFLSLDEDGYDLPSDWYMRIAGFAAEGLRSERRVFDSFPSKELQDYWSSRPRYEEQATPSAASGSSSAETRETLTPAEIAAQEQFEAWSAEQRRKEAETQEMPPPAYTLVDEQEGSSVPPVMASPPAAAAPVVQPAATPVSASTPQQSSGPATSASPSPQLNYNSRPGIDAAVNDLASDFRRQRIDSQPPLHPNQAAAATGRHGSFQGAVTNPGANQAAIERPPLHPTHPQAGRVNSTGSVQPSSTPPAASYQQPQSASTYTPAPGGYPGPHQPASNSYQSPASSQMQYQQPGSASSYAPPSGSPGAQFGAAPSSYAQGSSTPRPQQATGTSSYGYTPSSPSHSGYRPPSGPPPASGSYAPPSPVTQARPQTTLPGQIYQSNQVPTPAPRPASARPAPGPGPVTGHGRPGSHSPSHGYPGPRPNSAMSHQTSAYPGQHKHNGSPTLHPGQSGRPTTPNYPAPHGRPASHSHPAPHAPHGQPSYPAPHAPPATPSHPAPHGQPATPSYPAPPAPPAPPAIPAFPASVGPPPSPQPSFPWANQGAAWPPFPAYDQSRYPPFPGSDSGSGYFGQPAFPNPGSGYSPPQPDPYYQGQGQWAPPPLPQRPGTAFPTPSPGSGPGFPTPGGTSASSTGMLGFMASPMERLVGRRTREQIEDTVDSLAHSSSKLLNKFR</sequence>
<dbReference type="Gene3D" id="3.20.20.80">
    <property type="entry name" value="Glycosidases"/>
    <property type="match status" value="1"/>
</dbReference>
<evidence type="ECO:0000313" key="3">
    <source>
        <dbReference type="Proteomes" id="UP001295794"/>
    </source>
</evidence>
<accession>A0AAD2H7J2</accession>
<feature type="compositionally biased region" description="Polar residues" evidence="1">
    <location>
        <begin position="822"/>
        <end position="831"/>
    </location>
</feature>
<gene>
    <name evidence="2" type="ORF">MYCIT1_LOCUS12099</name>
</gene>
<dbReference type="Proteomes" id="UP001295794">
    <property type="component" value="Unassembled WGS sequence"/>
</dbReference>
<feature type="compositionally biased region" description="Low complexity" evidence="1">
    <location>
        <begin position="513"/>
        <end position="557"/>
    </location>
</feature>